<proteinExistence type="predicted"/>
<dbReference type="EMBL" id="MNPL01004841">
    <property type="protein sequence ID" value="OQR76423.1"/>
    <property type="molecule type" value="Genomic_DNA"/>
</dbReference>
<reference evidence="1 2" key="1">
    <citation type="journal article" date="2017" name="Gigascience">
        <title>Draft genome of the honey bee ectoparasitic mite, Tropilaelaps mercedesae, is shaped by the parasitic life history.</title>
        <authorList>
            <person name="Dong X."/>
            <person name="Armstrong S.D."/>
            <person name="Xia D."/>
            <person name="Makepeace B.L."/>
            <person name="Darby A.C."/>
            <person name="Kadowaki T."/>
        </authorList>
    </citation>
    <scope>NUCLEOTIDE SEQUENCE [LARGE SCALE GENOMIC DNA]</scope>
    <source>
        <strain evidence="1">Wuxi-XJTLU</strain>
    </source>
</reference>
<name>A0A1V9XSL0_9ACAR</name>
<sequence length="260" mass="28730">MTSALIRGSRAIKLGHVIALLVLLQALAYASAFYSYAVLHVAANNTALLLIKSPFGHDEYEHLLHYNVSKCSLVTGGCLSARYNYSYFPKEIPIVIGCPDNPPCELRATCIHEDGAADETLRLSMEKHLCDENCLEQYSKASTVTPFDHVQEAQTNAQVLQMTSEVRGLLRGQIVFEMPYCRGHVNVLQLTYYVSEGRSKGGWGTIVMDLSHDSVTKRVLVDDFPWESTMLFTGRAKCGPTKTADTVGESPHVVGKLRMS</sequence>
<keyword evidence="2" id="KW-1185">Reference proteome</keyword>
<gene>
    <name evidence="1" type="ORF">BIW11_07791</name>
</gene>
<dbReference type="Proteomes" id="UP000192247">
    <property type="component" value="Unassembled WGS sequence"/>
</dbReference>
<protein>
    <submittedName>
        <fullName evidence="1">Uncharacterized protein</fullName>
    </submittedName>
</protein>
<accession>A0A1V9XSL0</accession>
<evidence type="ECO:0000313" key="2">
    <source>
        <dbReference type="Proteomes" id="UP000192247"/>
    </source>
</evidence>
<evidence type="ECO:0000313" key="1">
    <source>
        <dbReference type="EMBL" id="OQR76423.1"/>
    </source>
</evidence>
<dbReference type="InParanoid" id="A0A1V9XSL0"/>
<comment type="caution">
    <text evidence="1">The sequence shown here is derived from an EMBL/GenBank/DDBJ whole genome shotgun (WGS) entry which is preliminary data.</text>
</comment>
<organism evidence="1 2">
    <name type="scientific">Tropilaelaps mercedesae</name>
    <dbReference type="NCBI Taxonomy" id="418985"/>
    <lineage>
        <taxon>Eukaryota</taxon>
        <taxon>Metazoa</taxon>
        <taxon>Ecdysozoa</taxon>
        <taxon>Arthropoda</taxon>
        <taxon>Chelicerata</taxon>
        <taxon>Arachnida</taxon>
        <taxon>Acari</taxon>
        <taxon>Parasitiformes</taxon>
        <taxon>Mesostigmata</taxon>
        <taxon>Gamasina</taxon>
        <taxon>Dermanyssoidea</taxon>
        <taxon>Laelapidae</taxon>
        <taxon>Tropilaelaps</taxon>
    </lineage>
</organism>
<dbReference type="AlphaFoldDB" id="A0A1V9XSL0"/>